<dbReference type="EMBL" id="CP108058">
    <property type="protein sequence ID" value="WUO51250.1"/>
    <property type="molecule type" value="Genomic_DNA"/>
</dbReference>
<feature type="domain" description="NADH:flavin oxidoreductase/NADH oxidase N-terminal" evidence="2">
    <location>
        <begin position="3"/>
        <end position="332"/>
    </location>
</feature>
<name>A0ABZ1RWT6_9ACTN</name>
<evidence type="ECO:0000256" key="1">
    <source>
        <dbReference type="SAM" id="MobiDB-lite"/>
    </source>
</evidence>
<evidence type="ECO:0000259" key="2">
    <source>
        <dbReference type="Pfam" id="PF00724"/>
    </source>
</evidence>
<keyword evidence="4" id="KW-1185">Reference proteome</keyword>
<dbReference type="InterPro" id="IPR013785">
    <property type="entry name" value="Aldolase_TIM"/>
</dbReference>
<accession>A0ABZ1RWT6</accession>
<dbReference type="RefSeq" id="WP_100582240.1">
    <property type="nucleotide sequence ID" value="NZ_CP108058.1"/>
</dbReference>
<keyword evidence="3" id="KW-0614">Plasmid</keyword>
<protein>
    <submittedName>
        <fullName evidence="3">Alkene reductase</fullName>
    </submittedName>
</protein>
<dbReference type="Proteomes" id="UP001432075">
    <property type="component" value="Plasmid unnamed1"/>
</dbReference>
<evidence type="ECO:0000313" key="3">
    <source>
        <dbReference type="EMBL" id="WUO51250.1"/>
    </source>
</evidence>
<evidence type="ECO:0000313" key="4">
    <source>
        <dbReference type="Proteomes" id="UP001432075"/>
    </source>
</evidence>
<gene>
    <name evidence="3" type="ORF">OHU17_35865</name>
</gene>
<dbReference type="PANTHER" id="PTHR22893">
    <property type="entry name" value="NADH OXIDOREDUCTASE-RELATED"/>
    <property type="match status" value="1"/>
</dbReference>
<proteinExistence type="predicted"/>
<dbReference type="InterPro" id="IPR001155">
    <property type="entry name" value="OxRdtase_FMN_N"/>
</dbReference>
<dbReference type="CDD" id="cd02933">
    <property type="entry name" value="OYE_like_FMN"/>
    <property type="match status" value="1"/>
</dbReference>
<geneLocation type="plasmid" evidence="3 4">
    <name>unnamed1</name>
</geneLocation>
<reference evidence="3" key="1">
    <citation type="submission" date="2022-10" db="EMBL/GenBank/DDBJ databases">
        <title>The complete genomes of actinobacterial strains from the NBC collection.</title>
        <authorList>
            <person name="Joergensen T.S."/>
            <person name="Alvarez Arevalo M."/>
            <person name="Sterndorff E.B."/>
            <person name="Faurdal D."/>
            <person name="Vuksanovic O."/>
            <person name="Mourched A.-S."/>
            <person name="Charusanti P."/>
            <person name="Shaw S."/>
            <person name="Blin K."/>
            <person name="Weber T."/>
        </authorList>
    </citation>
    <scope>NUCLEOTIDE SEQUENCE</scope>
    <source>
        <strain evidence="3">NBC_00283</strain>
        <plasmid evidence="3">unnamed1</plasmid>
    </source>
</reference>
<dbReference type="InterPro" id="IPR045247">
    <property type="entry name" value="Oye-like"/>
</dbReference>
<dbReference type="SUPFAM" id="SSF51395">
    <property type="entry name" value="FMN-linked oxidoreductases"/>
    <property type="match status" value="1"/>
</dbReference>
<dbReference type="PANTHER" id="PTHR22893:SF91">
    <property type="entry name" value="NADPH DEHYDROGENASE 2-RELATED"/>
    <property type="match status" value="1"/>
</dbReference>
<dbReference type="Gene3D" id="3.20.20.70">
    <property type="entry name" value="Aldolase class I"/>
    <property type="match status" value="1"/>
</dbReference>
<dbReference type="Pfam" id="PF00724">
    <property type="entry name" value="Oxidored_FMN"/>
    <property type="match status" value="1"/>
</dbReference>
<sequence>MPSLFDPLTAGALTLPHRVVMAPMTRNRADAAGVPGALMAEYYAQRASAGLIITEGVRVSAAGHGPVGQPGLHTAEQIAGWKRVTEAVHAAGGRIVAQLSHHGRIAHPDLLPAGVRPLAPSAVTALSDARTAPGVLVDTVEPREMTPADIAATVRDFAAAATAAIGAGFDGVELQGANGYLLHQFLSDNSNLREDSYGGDAAGRVRFVSEVVAAVAAAVGAGRTGLRLSPASGYNDTVEKDPATTYGLLADALNAQAIAYLHIVEGPDPELPALLRERWAGAVITNPFTGDDPTDPATAAARLDADLADAVSFARYFSANPDLPERIRSGAPLTEPDPDTFHDGEAAGYTDLAAHRPANV</sequence>
<organism evidence="3 4">
    <name type="scientific">Streptomyces goshikiensis</name>
    <dbReference type="NCBI Taxonomy" id="1942"/>
    <lineage>
        <taxon>Bacteria</taxon>
        <taxon>Bacillati</taxon>
        <taxon>Actinomycetota</taxon>
        <taxon>Actinomycetes</taxon>
        <taxon>Kitasatosporales</taxon>
        <taxon>Streptomycetaceae</taxon>
        <taxon>Streptomyces</taxon>
    </lineage>
</organism>
<feature type="region of interest" description="Disordered" evidence="1">
    <location>
        <begin position="324"/>
        <end position="345"/>
    </location>
</feature>